<dbReference type="GO" id="GO:0031201">
    <property type="term" value="C:SNARE complex"/>
    <property type="evidence" value="ECO:0007669"/>
    <property type="project" value="TreeGrafter"/>
</dbReference>
<dbReference type="GO" id="GO:0006887">
    <property type="term" value="P:exocytosis"/>
    <property type="evidence" value="ECO:0007669"/>
    <property type="project" value="TreeGrafter"/>
</dbReference>
<dbReference type="Gene3D" id="1.20.58.70">
    <property type="match status" value="1"/>
</dbReference>
<dbReference type="InterPro" id="IPR006012">
    <property type="entry name" value="Syntaxin/epimorphin_CS"/>
</dbReference>
<dbReference type="Pfam" id="PF00804">
    <property type="entry name" value="Syntaxin"/>
    <property type="match status" value="1"/>
</dbReference>
<reference evidence="10 11" key="1">
    <citation type="journal article" date="2018" name="Genome Biol. Evol.">
        <title>Multiple Roots of Fruiting Body Formation in Amoebozoa.</title>
        <authorList>
            <person name="Hillmann F."/>
            <person name="Forbes G."/>
            <person name="Novohradska S."/>
            <person name="Ferling I."/>
            <person name="Riege K."/>
            <person name="Groth M."/>
            <person name="Westermann M."/>
            <person name="Marz M."/>
            <person name="Spaller T."/>
            <person name="Winckler T."/>
            <person name="Schaap P."/>
            <person name="Glockner G."/>
        </authorList>
    </citation>
    <scope>NUCLEOTIDE SEQUENCE [LARGE SCALE GENOMIC DNA]</scope>
    <source>
        <strain evidence="10 11">Jena</strain>
    </source>
</reference>
<dbReference type="EMBL" id="MDYQ01000204">
    <property type="protein sequence ID" value="PRP78944.1"/>
    <property type="molecule type" value="Genomic_DNA"/>
</dbReference>
<dbReference type="GO" id="GO:0048278">
    <property type="term" value="P:vesicle docking"/>
    <property type="evidence" value="ECO:0007669"/>
    <property type="project" value="TreeGrafter"/>
</dbReference>
<dbReference type="InParanoid" id="A0A2P6N4S2"/>
<dbReference type="InterPro" id="IPR006011">
    <property type="entry name" value="Syntaxin_N"/>
</dbReference>
<dbReference type="PANTHER" id="PTHR19957">
    <property type="entry name" value="SYNTAXIN"/>
    <property type="match status" value="1"/>
</dbReference>
<dbReference type="PROSITE" id="PS50192">
    <property type="entry name" value="T_SNARE"/>
    <property type="match status" value="1"/>
</dbReference>
<dbReference type="SUPFAM" id="SSF47661">
    <property type="entry name" value="t-snare proteins"/>
    <property type="match status" value="1"/>
</dbReference>
<dbReference type="GO" id="GO:0012505">
    <property type="term" value="C:endomembrane system"/>
    <property type="evidence" value="ECO:0007669"/>
    <property type="project" value="TreeGrafter"/>
</dbReference>
<accession>A0A2P6N4S2</accession>
<proteinExistence type="inferred from homology"/>
<dbReference type="Proteomes" id="UP000241769">
    <property type="component" value="Unassembled WGS sequence"/>
</dbReference>
<evidence type="ECO:0000256" key="6">
    <source>
        <dbReference type="SAM" id="Coils"/>
    </source>
</evidence>
<dbReference type="Pfam" id="PF05739">
    <property type="entry name" value="SNARE"/>
    <property type="match status" value="1"/>
</dbReference>
<protein>
    <recommendedName>
        <fullName evidence="9">t-SNARE coiled-coil homology domain-containing protein</fullName>
    </recommendedName>
</protein>
<sequence length="329" mass="36832">MNDRLSEVQTNQLGAGQQSPALSLHSTDSAHSPSSLKHKKKFKKEKKVKISKKAKHSQLETEILGVTEDGEFMADFFTKVGEMKKNILIIEETTHKLNSVTTQKGLDNMSTLLSETNCYIAQIRDDLLTMGKENTILGDNPKIAQSSEYMIRVNAFNSLKSKFFETARHYEESQLNARNKEKESIERRIKIVNPSATQEEVDEMIELGENVFEQKTLDKKRHAEAKEALEKVEDQRIQLHQLEQSIMELHQLFLDMALLVDEQGEMINVIEANVNKTVQYVAEANQELKIALKYSNSARKKVAFLVAGVVAGVAAGAGAIAAKFALIGV</sequence>
<organism evidence="10 11">
    <name type="scientific">Planoprotostelium fungivorum</name>
    <dbReference type="NCBI Taxonomy" id="1890364"/>
    <lineage>
        <taxon>Eukaryota</taxon>
        <taxon>Amoebozoa</taxon>
        <taxon>Evosea</taxon>
        <taxon>Variosea</taxon>
        <taxon>Cavosteliida</taxon>
        <taxon>Cavosteliaceae</taxon>
        <taxon>Planoprotostelium</taxon>
    </lineage>
</organism>
<dbReference type="GO" id="GO:0000149">
    <property type="term" value="F:SNARE binding"/>
    <property type="evidence" value="ECO:0007669"/>
    <property type="project" value="TreeGrafter"/>
</dbReference>
<keyword evidence="4 8" id="KW-1133">Transmembrane helix</keyword>
<evidence type="ECO:0000256" key="8">
    <source>
        <dbReference type="SAM" id="Phobius"/>
    </source>
</evidence>
<evidence type="ECO:0000256" key="7">
    <source>
        <dbReference type="SAM" id="MobiDB-lite"/>
    </source>
</evidence>
<keyword evidence="5 8" id="KW-0472">Membrane</keyword>
<dbReference type="GO" id="GO:0006906">
    <property type="term" value="P:vesicle fusion"/>
    <property type="evidence" value="ECO:0007669"/>
    <property type="project" value="TreeGrafter"/>
</dbReference>
<dbReference type="AlphaFoldDB" id="A0A2P6N4S2"/>
<comment type="subcellular location">
    <subcellularLocation>
        <location evidence="1">Membrane</location>
        <topology evidence="1">Single-pass type IV membrane protein</topology>
    </subcellularLocation>
</comment>
<dbReference type="InterPro" id="IPR000727">
    <property type="entry name" value="T_SNARE_dom"/>
</dbReference>
<keyword evidence="11" id="KW-1185">Reference proteome</keyword>
<evidence type="ECO:0000256" key="4">
    <source>
        <dbReference type="ARBA" id="ARBA00022989"/>
    </source>
</evidence>
<feature type="transmembrane region" description="Helical" evidence="8">
    <location>
        <begin position="302"/>
        <end position="326"/>
    </location>
</feature>
<dbReference type="InterPro" id="IPR045242">
    <property type="entry name" value="Syntaxin"/>
</dbReference>
<name>A0A2P6N4S2_9EUKA</name>
<evidence type="ECO:0000256" key="1">
    <source>
        <dbReference type="ARBA" id="ARBA00004211"/>
    </source>
</evidence>
<dbReference type="PANTHER" id="PTHR19957:SF307">
    <property type="entry name" value="PROTEIN SSO1-RELATED"/>
    <property type="match status" value="1"/>
</dbReference>
<dbReference type="STRING" id="1890364.A0A2P6N4S2"/>
<keyword evidence="6" id="KW-0175">Coiled coil</keyword>
<gene>
    <name evidence="10" type="ORF">PROFUN_13238</name>
</gene>
<evidence type="ECO:0000256" key="5">
    <source>
        <dbReference type="ARBA" id="ARBA00023136"/>
    </source>
</evidence>
<dbReference type="GO" id="GO:0005886">
    <property type="term" value="C:plasma membrane"/>
    <property type="evidence" value="ECO:0007669"/>
    <property type="project" value="TreeGrafter"/>
</dbReference>
<evidence type="ECO:0000259" key="9">
    <source>
        <dbReference type="PROSITE" id="PS50192"/>
    </source>
</evidence>
<comment type="similarity">
    <text evidence="2">Belongs to the syntaxin family.</text>
</comment>
<dbReference type="GO" id="GO:0006886">
    <property type="term" value="P:intracellular protein transport"/>
    <property type="evidence" value="ECO:0007669"/>
    <property type="project" value="InterPro"/>
</dbReference>
<dbReference type="GO" id="GO:0005484">
    <property type="term" value="F:SNAP receptor activity"/>
    <property type="evidence" value="ECO:0007669"/>
    <property type="project" value="InterPro"/>
</dbReference>
<evidence type="ECO:0000256" key="2">
    <source>
        <dbReference type="ARBA" id="ARBA00009063"/>
    </source>
</evidence>
<evidence type="ECO:0000256" key="3">
    <source>
        <dbReference type="ARBA" id="ARBA00022692"/>
    </source>
</evidence>
<dbReference type="OrthoDB" id="10255013at2759"/>
<feature type="region of interest" description="Disordered" evidence="7">
    <location>
        <begin position="1"/>
        <end position="47"/>
    </location>
</feature>
<evidence type="ECO:0000313" key="11">
    <source>
        <dbReference type="Proteomes" id="UP000241769"/>
    </source>
</evidence>
<feature type="coiled-coil region" evidence="6">
    <location>
        <begin position="222"/>
        <end position="252"/>
    </location>
</feature>
<keyword evidence="3 8" id="KW-0812">Transmembrane</keyword>
<feature type="domain" description="T-SNARE coiled-coil homology" evidence="9">
    <location>
        <begin position="229"/>
        <end position="291"/>
    </location>
</feature>
<feature type="compositionally biased region" description="Basic residues" evidence="7">
    <location>
        <begin position="36"/>
        <end position="47"/>
    </location>
</feature>
<feature type="compositionally biased region" description="Polar residues" evidence="7">
    <location>
        <begin position="7"/>
        <end position="30"/>
    </location>
</feature>
<dbReference type="CDD" id="cd15848">
    <property type="entry name" value="SNARE_syntaxin1-like"/>
    <property type="match status" value="1"/>
</dbReference>
<dbReference type="InterPro" id="IPR010989">
    <property type="entry name" value="SNARE"/>
</dbReference>
<comment type="caution">
    <text evidence="10">The sequence shown here is derived from an EMBL/GenBank/DDBJ whole genome shotgun (WGS) entry which is preliminary data.</text>
</comment>
<evidence type="ECO:0000313" key="10">
    <source>
        <dbReference type="EMBL" id="PRP78944.1"/>
    </source>
</evidence>
<dbReference type="PROSITE" id="PS00914">
    <property type="entry name" value="SYNTAXIN"/>
    <property type="match status" value="1"/>
</dbReference>
<dbReference type="SMART" id="SM00397">
    <property type="entry name" value="t_SNARE"/>
    <property type="match status" value="1"/>
</dbReference>